<dbReference type="Pfam" id="PF13640">
    <property type="entry name" value="2OG-FeII_Oxy_3"/>
    <property type="match status" value="1"/>
</dbReference>
<evidence type="ECO:0000313" key="5">
    <source>
        <dbReference type="Proteomes" id="UP000759537"/>
    </source>
</evidence>
<dbReference type="EMBL" id="WHVB01000001">
    <property type="protein sequence ID" value="KAF8487122.1"/>
    <property type="molecule type" value="Genomic_DNA"/>
</dbReference>
<keyword evidence="1" id="KW-0479">Metal-binding</keyword>
<dbReference type="PANTHER" id="PTHR33099">
    <property type="entry name" value="FE2OG DIOXYGENASE DOMAIN-CONTAINING PROTEIN"/>
    <property type="match status" value="1"/>
</dbReference>
<dbReference type="EMBL" id="WHVB01000117">
    <property type="protein sequence ID" value="KAF8461774.1"/>
    <property type="molecule type" value="Genomic_DNA"/>
</dbReference>
<sequence>MGDSVTHTQKQLTPVRESIINKPPYISGKLQLPASCFSLLYRVTKDGHDARHINLADATPDELEKLTRACEPASFGREQETVRDENYRKAGKMDLEYFSPMLDVFRTDLVNIIYYCLLEGTQSTKRIKIELYKLNVYEEGSFFKPHVDTPRSKNMFGSLVIVFPTPHEGGALHLRHRGQEWIFDSGQVLAGKDKSSIGYVAFFSDIEHEVAPVTSGHRVTLTYNLYFDDEPVSAVSKRLTPPVVNEGAFREAFTTLLEDQEFLAEGGTLAFGLRHVYPIKDDDLKHVHSVLKGSDALVYQSVRALGYEPVLYIYYEPKHFGPAEGVLIDRVVDFQNFDPESEELVEFLHAEGGALVNVDRDRLRRAYTRMDDGTTEQVEWVTPMTTLNQKRDVYISYGNEAAYLGWIYRDVCLVVRVGKVGDRLAYPRVAELNRRIYG</sequence>
<comment type="caution">
    <text evidence="4">The sequence shown here is derived from an EMBL/GenBank/DDBJ whole genome shotgun (WGS) entry which is preliminary data.</text>
</comment>
<feature type="domain" description="Fe2OG dioxygenase" evidence="2">
    <location>
        <begin position="128"/>
        <end position="227"/>
    </location>
</feature>
<accession>A0A9P5N5P2</accession>
<reference evidence="4" key="1">
    <citation type="submission" date="2019-10" db="EMBL/GenBank/DDBJ databases">
        <authorList>
            <consortium name="DOE Joint Genome Institute"/>
            <person name="Kuo A."/>
            <person name="Miyauchi S."/>
            <person name="Kiss E."/>
            <person name="Drula E."/>
            <person name="Kohler A."/>
            <person name="Sanchez-Garcia M."/>
            <person name="Andreopoulos B."/>
            <person name="Barry K.W."/>
            <person name="Bonito G."/>
            <person name="Buee M."/>
            <person name="Carver A."/>
            <person name="Chen C."/>
            <person name="Cichocki N."/>
            <person name="Clum A."/>
            <person name="Culley D."/>
            <person name="Crous P.W."/>
            <person name="Fauchery L."/>
            <person name="Girlanda M."/>
            <person name="Hayes R."/>
            <person name="Keri Z."/>
            <person name="LaButti K."/>
            <person name="Lipzen A."/>
            <person name="Lombard V."/>
            <person name="Magnuson J."/>
            <person name="Maillard F."/>
            <person name="Morin E."/>
            <person name="Murat C."/>
            <person name="Nolan M."/>
            <person name="Ohm R."/>
            <person name="Pangilinan J."/>
            <person name="Pereira M."/>
            <person name="Perotto S."/>
            <person name="Peter M."/>
            <person name="Riley R."/>
            <person name="Sitrit Y."/>
            <person name="Stielow B."/>
            <person name="Szollosi G."/>
            <person name="Zifcakova L."/>
            <person name="Stursova M."/>
            <person name="Spatafora J.W."/>
            <person name="Tedersoo L."/>
            <person name="Vaario L.-M."/>
            <person name="Yamada A."/>
            <person name="Yan M."/>
            <person name="Wang P."/>
            <person name="Xu J."/>
            <person name="Bruns T."/>
            <person name="Baldrian P."/>
            <person name="Vilgalys R."/>
            <person name="Henrissat B."/>
            <person name="Grigoriev I.V."/>
            <person name="Hibbett D."/>
            <person name="Nagy L.G."/>
            <person name="Martin F.M."/>
        </authorList>
    </citation>
    <scope>NUCLEOTIDE SEQUENCE</scope>
    <source>
        <strain evidence="4">Prilba</strain>
    </source>
</reference>
<protein>
    <recommendedName>
        <fullName evidence="2">Fe2OG dioxygenase domain-containing protein</fullName>
    </recommendedName>
</protein>
<dbReference type="Proteomes" id="UP000759537">
    <property type="component" value="Unassembled WGS sequence"/>
</dbReference>
<keyword evidence="1" id="KW-0408">Iron</keyword>
<keyword evidence="1" id="KW-0560">Oxidoreductase</keyword>
<dbReference type="InterPro" id="IPR005123">
    <property type="entry name" value="Oxoglu/Fe-dep_dioxygenase_dom"/>
</dbReference>
<dbReference type="GO" id="GO:0046872">
    <property type="term" value="F:metal ion binding"/>
    <property type="evidence" value="ECO:0007669"/>
    <property type="project" value="UniProtKB-KW"/>
</dbReference>
<dbReference type="OrthoDB" id="27483at2759"/>
<dbReference type="PROSITE" id="PS51471">
    <property type="entry name" value="FE2OG_OXY"/>
    <property type="match status" value="1"/>
</dbReference>
<dbReference type="GO" id="GO:0016491">
    <property type="term" value="F:oxidoreductase activity"/>
    <property type="evidence" value="ECO:0007669"/>
    <property type="project" value="UniProtKB-KW"/>
</dbReference>
<name>A0A9P5N5P2_9AGAM</name>
<evidence type="ECO:0000256" key="1">
    <source>
        <dbReference type="RuleBase" id="RU003682"/>
    </source>
</evidence>
<dbReference type="InterPro" id="IPR044862">
    <property type="entry name" value="Pro_4_hyd_alph_FE2OG_OXY"/>
</dbReference>
<keyword evidence="5" id="KW-1185">Reference proteome</keyword>
<gene>
    <name evidence="4" type="ORF">DFH94DRAFT_15382</name>
    <name evidence="3" type="ORF">DFH94DRAFT_70825</name>
</gene>
<evidence type="ECO:0000313" key="4">
    <source>
        <dbReference type="EMBL" id="KAF8487122.1"/>
    </source>
</evidence>
<comment type="similarity">
    <text evidence="1">Belongs to the iron/ascorbate-dependent oxidoreductase family.</text>
</comment>
<reference evidence="4" key="2">
    <citation type="journal article" date="2020" name="Nat. Commun.">
        <title>Large-scale genome sequencing of mycorrhizal fungi provides insights into the early evolution of symbiotic traits.</title>
        <authorList>
            <person name="Miyauchi S."/>
            <person name="Kiss E."/>
            <person name="Kuo A."/>
            <person name="Drula E."/>
            <person name="Kohler A."/>
            <person name="Sanchez-Garcia M."/>
            <person name="Morin E."/>
            <person name="Andreopoulos B."/>
            <person name="Barry K.W."/>
            <person name="Bonito G."/>
            <person name="Buee M."/>
            <person name="Carver A."/>
            <person name="Chen C."/>
            <person name="Cichocki N."/>
            <person name="Clum A."/>
            <person name="Culley D."/>
            <person name="Crous P.W."/>
            <person name="Fauchery L."/>
            <person name="Girlanda M."/>
            <person name="Hayes R.D."/>
            <person name="Keri Z."/>
            <person name="LaButti K."/>
            <person name="Lipzen A."/>
            <person name="Lombard V."/>
            <person name="Magnuson J."/>
            <person name="Maillard F."/>
            <person name="Murat C."/>
            <person name="Nolan M."/>
            <person name="Ohm R.A."/>
            <person name="Pangilinan J."/>
            <person name="Pereira M.F."/>
            <person name="Perotto S."/>
            <person name="Peter M."/>
            <person name="Pfister S."/>
            <person name="Riley R."/>
            <person name="Sitrit Y."/>
            <person name="Stielow J.B."/>
            <person name="Szollosi G."/>
            <person name="Zifcakova L."/>
            <person name="Stursova M."/>
            <person name="Spatafora J.W."/>
            <person name="Tedersoo L."/>
            <person name="Vaario L.M."/>
            <person name="Yamada A."/>
            <person name="Yan M."/>
            <person name="Wang P."/>
            <person name="Xu J."/>
            <person name="Bruns T."/>
            <person name="Baldrian P."/>
            <person name="Vilgalys R."/>
            <person name="Dunand C."/>
            <person name="Henrissat B."/>
            <person name="Grigoriev I.V."/>
            <person name="Hibbett D."/>
            <person name="Nagy L.G."/>
            <person name="Martin F.M."/>
        </authorList>
    </citation>
    <scope>NUCLEOTIDE SEQUENCE</scope>
    <source>
        <strain evidence="4">Prilba</strain>
    </source>
</reference>
<evidence type="ECO:0000313" key="3">
    <source>
        <dbReference type="EMBL" id="KAF8461774.1"/>
    </source>
</evidence>
<dbReference type="Gene3D" id="2.60.120.620">
    <property type="entry name" value="q2cbj1_9rhob like domain"/>
    <property type="match status" value="1"/>
</dbReference>
<dbReference type="AlphaFoldDB" id="A0A9P5N5P2"/>
<dbReference type="PANTHER" id="PTHR33099:SF14">
    <property type="entry name" value="PROLYL 4-HYDROXYLASE ALPHA SUBUNIT FE(2+) 2OG DIOXYGENASE DOMAIN-CONTAINING PROTEIN"/>
    <property type="match status" value="1"/>
</dbReference>
<proteinExistence type="inferred from homology"/>
<evidence type="ECO:0000259" key="2">
    <source>
        <dbReference type="PROSITE" id="PS51471"/>
    </source>
</evidence>
<organism evidence="4 5">
    <name type="scientific">Russula ochroleuca</name>
    <dbReference type="NCBI Taxonomy" id="152965"/>
    <lineage>
        <taxon>Eukaryota</taxon>
        <taxon>Fungi</taxon>
        <taxon>Dikarya</taxon>
        <taxon>Basidiomycota</taxon>
        <taxon>Agaricomycotina</taxon>
        <taxon>Agaricomycetes</taxon>
        <taxon>Russulales</taxon>
        <taxon>Russulaceae</taxon>
        <taxon>Russula</taxon>
    </lineage>
</organism>